<feature type="non-terminal residue" evidence="1">
    <location>
        <position position="195"/>
    </location>
</feature>
<dbReference type="EMBL" id="JAMZIH010009533">
    <property type="protein sequence ID" value="KAJ1669993.1"/>
    <property type="molecule type" value="Genomic_DNA"/>
</dbReference>
<comment type="caution">
    <text evidence="1">The sequence shown here is derived from an EMBL/GenBank/DDBJ whole genome shotgun (WGS) entry which is preliminary data.</text>
</comment>
<accession>A0ACC1H785</accession>
<evidence type="ECO:0000313" key="2">
    <source>
        <dbReference type="Proteomes" id="UP001145114"/>
    </source>
</evidence>
<evidence type="ECO:0000313" key="1">
    <source>
        <dbReference type="EMBL" id="KAJ1669993.1"/>
    </source>
</evidence>
<protein>
    <submittedName>
        <fullName evidence="1">Uncharacterized protein</fullName>
    </submittedName>
</protein>
<dbReference type="Proteomes" id="UP001145114">
    <property type="component" value="Unassembled WGS sequence"/>
</dbReference>
<reference evidence="1" key="1">
    <citation type="submission" date="2022-06" db="EMBL/GenBank/DDBJ databases">
        <title>Phylogenomic reconstructions and comparative analyses of Kickxellomycotina fungi.</title>
        <authorList>
            <person name="Reynolds N.K."/>
            <person name="Stajich J.E."/>
            <person name="Barry K."/>
            <person name="Grigoriev I.V."/>
            <person name="Crous P."/>
            <person name="Smith M.E."/>
        </authorList>
    </citation>
    <scope>NUCLEOTIDE SEQUENCE</scope>
    <source>
        <strain evidence="1">RSA 2271</strain>
    </source>
</reference>
<name>A0ACC1H785_9FUNG</name>
<keyword evidence="2" id="KW-1185">Reference proteome</keyword>
<proteinExistence type="predicted"/>
<gene>
    <name evidence="1" type="ORF">EV182_008477</name>
</gene>
<organism evidence="1 2">
    <name type="scientific">Spiromyces aspiralis</name>
    <dbReference type="NCBI Taxonomy" id="68401"/>
    <lineage>
        <taxon>Eukaryota</taxon>
        <taxon>Fungi</taxon>
        <taxon>Fungi incertae sedis</taxon>
        <taxon>Zoopagomycota</taxon>
        <taxon>Kickxellomycotina</taxon>
        <taxon>Kickxellomycetes</taxon>
        <taxon>Kickxellales</taxon>
        <taxon>Kickxellaceae</taxon>
        <taxon>Spiromyces</taxon>
    </lineage>
</organism>
<sequence length="195" mass="20817">MFMNGGAGQMMVPDPMARFSMAGDMNRMSRFMNPMQTGAPMQQQFSQQFFPGIQPPISAYNNNGNNMQTYNTSAIGMVPGNDDDDAPLSSIAAATVANPHAQGFRDNHPLRAAMSSRMSSSTPHLLGAVGNTTSMYGIPNSFGPQQQHHHHHQQSSSSSFKSPALTTPNSSGSRVPSNSSGINLQGYRSSGNYSA</sequence>